<dbReference type="EMBL" id="SWFT01000066">
    <property type="protein sequence ID" value="KAA8903723.1"/>
    <property type="molecule type" value="Genomic_DNA"/>
</dbReference>
<dbReference type="InterPro" id="IPR009582">
    <property type="entry name" value="Spc2/SPCS2"/>
</dbReference>
<protein>
    <recommendedName>
        <fullName evidence="3">Signal peptidase complex subunit 2</fullName>
    </recommendedName>
</protein>
<evidence type="ECO:0000256" key="3">
    <source>
        <dbReference type="ARBA" id="ARBA00017057"/>
    </source>
</evidence>
<evidence type="ECO:0000256" key="9">
    <source>
        <dbReference type="SAM" id="Phobius"/>
    </source>
</evidence>
<dbReference type="GeneID" id="54780886"/>
<dbReference type="RefSeq" id="XP_034012929.1">
    <property type="nucleotide sequence ID" value="XM_034154864.1"/>
</dbReference>
<proteinExistence type="inferred from homology"/>
<feature type="transmembrane region" description="Helical" evidence="9">
    <location>
        <begin position="63"/>
        <end position="83"/>
    </location>
</feature>
<accession>A0A642UR80</accession>
<evidence type="ECO:0000256" key="6">
    <source>
        <dbReference type="ARBA" id="ARBA00022989"/>
    </source>
</evidence>
<dbReference type="AlphaFoldDB" id="A0A642UR80"/>
<dbReference type="OMA" id="TKYDPIY"/>
<gene>
    <name evidence="10" type="ORF">DIURU_002235</name>
</gene>
<dbReference type="GO" id="GO:0006465">
    <property type="term" value="P:signal peptide processing"/>
    <property type="evidence" value="ECO:0007669"/>
    <property type="project" value="InterPro"/>
</dbReference>
<keyword evidence="6 9" id="KW-1133">Transmembrane helix</keyword>
<evidence type="ECO:0000256" key="4">
    <source>
        <dbReference type="ARBA" id="ARBA00022692"/>
    </source>
</evidence>
<dbReference type="GO" id="GO:0045047">
    <property type="term" value="P:protein targeting to ER"/>
    <property type="evidence" value="ECO:0007669"/>
    <property type="project" value="TreeGrafter"/>
</dbReference>
<keyword evidence="11" id="KW-1185">Reference proteome</keyword>
<dbReference type="PANTHER" id="PTHR13085">
    <property type="entry name" value="MICROSOMAL SIGNAL PEPTIDASE 25 KDA SUBUNIT"/>
    <property type="match status" value="1"/>
</dbReference>
<dbReference type="Pfam" id="PF06703">
    <property type="entry name" value="SPC25"/>
    <property type="match status" value="1"/>
</dbReference>
<dbReference type="PANTHER" id="PTHR13085:SF0">
    <property type="entry name" value="SIGNAL PEPTIDASE COMPLEX SUBUNIT 2"/>
    <property type="match status" value="1"/>
</dbReference>
<dbReference type="Proteomes" id="UP000449547">
    <property type="component" value="Unassembled WGS sequence"/>
</dbReference>
<evidence type="ECO:0000256" key="2">
    <source>
        <dbReference type="ARBA" id="ARBA00007324"/>
    </source>
</evidence>
<keyword evidence="5" id="KW-0256">Endoplasmic reticulum</keyword>
<evidence type="ECO:0000256" key="8">
    <source>
        <dbReference type="ARBA" id="ARBA00045608"/>
    </source>
</evidence>
<name>A0A642UR80_DIURU</name>
<dbReference type="OrthoDB" id="29558at2759"/>
<evidence type="ECO:0000313" key="11">
    <source>
        <dbReference type="Proteomes" id="UP000449547"/>
    </source>
</evidence>
<evidence type="ECO:0000256" key="7">
    <source>
        <dbReference type="ARBA" id="ARBA00023136"/>
    </source>
</evidence>
<evidence type="ECO:0000256" key="5">
    <source>
        <dbReference type="ARBA" id="ARBA00022824"/>
    </source>
</evidence>
<comment type="similarity">
    <text evidence="2">Belongs to the SPCS2 family.</text>
</comment>
<feature type="transmembrane region" description="Helical" evidence="9">
    <location>
        <begin position="29"/>
        <end position="51"/>
    </location>
</feature>
<sequence length="166" mass="19008">MLLVSIKDLRETTELELPVVLTQLGYDEIFWLTDLKIAAGYGTVVLAGLMYWLEKKYKFKDVYLINAALIAVYFLLSALMWFFSNFSYANIKYIGKNKAGDKLTIKGWTDKYEPVYYVKITSEPKQGPPKSADGYLPFEKLFDGMGYINRDALVSLVETELAKLKK</sequence>
<evidence type="ECO:0000313" key="10">
    <source>
        <dbReference type="EMBL" id="KAA8903723.1"/>
    </source>
</evidence>
<comment type="caution">
    <text evidence="10">The sequence shown here is derived from an EMBL/GenBank/DDBJ whole genome shotgun (WGS) entry which is preliminary data.</text>
</comment>
<keyword evidence="4 9" id="KW-0812">Transmembrane</keyword>
<comment type="subcellular location">
    <subcellularLocation>
        <location evidence="1">Endoplasmic reticulum membrane</location>
        <topology evidence="1">Multi-pass membrane protein</topology>
    </subcellularLocation>
</comment>
<keyword evidence="7 9" id="KW-0472">Membrane</keyword>
<organism evidence="10 11">
    <name type="scientific">Diutina rugosa</name>
    <name type="common">Yeast</name>
    <name type="synonym">Candida rugosa</name>
    <dbReference type="NCBI Taxonomy" id="5481"/>
    <lineage>
        <taxon>Eukaryota</taxon>
        <taxon>Fungi</taxon>
        <taxon>Dikarya</taxon>
        <taxon>Ascomycota</taxon>
        <taxon>Saccharomycotina</taxon>
        <taxon>Pichiomycetes</taxon>
        <taxon>Debaryomycetaceae</taxon>
        <taxon>Diutina</taxon>
    </lineage>
</organism>
<dbReference type="GO" id="GO:0005787">
    <property type="term" value="C:signal peptidase complex"/>
    <property type="evidence" value="ECO:0007669"/>
    <property type="project" value="InterPro"/>
</dbReference>
<dbReference type="VEuPathDB" id="FungiDB:DIURU_002235"/>
<comment type="function">
    <text evidence="8">Component of the signal peptidase complex (SPC) which catalyzes the cleavage of N-terminal signal sequences from nascent proteins as they are translocated into the lumen of the endoplasmic reticulum. Enhances the enzymatic activity of SPC and facilitates the interactions between different components of the translocation site.</text>
</comment>
<reference evidence="10 11" key="1">
    <citation type="submission" date="2019-07" db="EMBL/GenBank/DDBJ databases">
        <title>Genome assembly of two rare yeast pathogens: Diutina rugosa and Trichomonascus ciferrii.</title>
        <authorList>
            <person name="Mixao V."/>
            <person name="Saus E."/>
            <person name="Hansen A."/>
            <person name="Lass-Flor C."/>
            <person name="Gabaldon T."/>
        </authorList>
    </citation>
    <scope>NUCLEOTIDE SEQUENCE [LARGE SCALE GENOMIC DNA]</scope>
    <source>
        <strain evidence="10 11">CBS 613</strain>
    </source>
</reference>
<evidence type="ECO:0000256" key="1">
    <source>
        <dbReference type="ARBA" id="ARBA00004477"/>
    </source>
</evidence>